<dbReference type="EMBL" id="CP006996">
    <property type="protein sequence ID" value="AHD23606.1"/>
    <property type="molecule type" value="Genomic_DNA"/>
</dbReference>
<organism evidence="1 2">
    <name type="scientific">Rhodococcus pyridinivorans SB3094</name>
    <dbReference type="NCBI Taxonomy" id="1435356"/>
    <lineage>
        <taxon>Bacteria</taxon>
        <taxon>Bacillati</taxon>
        <taxon>Actinomycetota</taxon>
        <taxon>Actinomycetes</taxon>
        <taxon>Mycobacteriales</taxon>
        <taxon>Nocardiaceae</taxon>
        <taxon>Rhodococcus</taxon>
    </lineage>
</organism>
<dbReference type="KEGG" id="rpy:Y013_03720"/>
<accession>V9XJH2</accession>
<dbReference type="PATRIC" id="fig|1435356.3.peg.746"/>
<dbReference type="HOGENOM" id="CLU_3405136_0_0_11"/>
<sequence>MLMVGFMVLLSPVAGVVIVVDLRVRGTRCA</sequence>
<evidence type="ECO:0000313" key="2">
    <source>
        <dbReference type="Proteomes" id="UP000018781"/>
    </source>
</evidence>
<protein>
    <submittedName>
        <fullName evidence="1">Uncharacterized protein</fullName>
    </submittedName>
</protein>
<reference evidence="1 2" key="1">
    <citation type="journal article" date="2014" name="Genome Announc.">
        <title>Complete Genome of Rhodococcus pyridinivorans SB3094, a Methyl-Ethyl-Ketone-Degrading Bacterium Used for Bioaugmentation.</title>
        <authorList>
            <person name="Dueholm M.S."/>
            <person name="Albertsen M."/>
            <person name="D'Imperio S."/>
            <person name="Tale V.P."/>
            <person name="Lewis D."/>
            <person name="Nielsen P.H."/>
            <person name="Nielsen J.L."/>
        </authorList>
    </citation>
    <scope>NUCLEOTIDE SEQUENCE [LARGE SCALE GENOMIC DNA]</scope>
    <source>
        <strain evidence="1 2">SB3094</strain>
    </source>
</reference>
<evidence type="ECO:0000313" key="1">
    <source>
        <dbReference type="EMBL" id="AHD23606.1"/>
    </source>
</evidence>
<name>V9XJH2_9NOCA</name>
<proteinExistence type="predicted"/>
<gene>
    <name evidence="1" type="ORF">Y013_03720</name>
</gene>
<dbReference type="Proteomes" id="UP000018781">
    <property type="component" value="Chromosome"/>
</dbReference>
<dbReference type="AlphaFoldDB" id="V9XJH2"/>